<evidence type="ECO:0000313" key="2">
    <source>
        <dbReference type="Proteomes" id="UP000828048"/>
    </source>
</evidence>
<dbReference type="Proteomes" id="UP000828048">
    <property type="component" value="Chromosome 2"/>
</dbReference>
<proteinExistence type="predicted"/>
<protein>
    <submittedName>
        <fullName evidence="1">Uncharacterized protein</fullName>
    </submittedName>
</protein>
<accession>A0ACB7X553</accession>
<reference evidence="1 2" key="1">
    <citation type="journal article" date="2021" name="Hortic Res">
        <title>High-quality reference genome and annotation aids understanding of berry development for evergreen blueberry (Vaccinium darrowii).</title>
        <authorList>
            <person name="Yu J."/>
            <person name="Hulse-Kemp A.M."/>
            <person name="Babiker E."/>
            <person name="Staton M."/>
        </authorList>
    </citation>
    <scope>NUCLEOTIDE SEQUENCE [LARGE SCALE GENOMIC DNA]</scope>
    <source>
        <strain evidence="2">cv. NJ 8807/NJ 8810</strain>
        <tissue evidence="1">Young leaf</tissue>
    </source>
</reference>
<evidence type="ECO:0000313" key="1">
    <source>
        <dbReference type="EMBL" id="KAH7835796.1"/>
    </source>
</evidence>
<comment type="caution">
    <text evidence="1">The sequence shown here is derived from an EMBL/GenBank/DDBJ whole genome shotgun (WGS) entry which is preliminary data.</text>
</comment>
<dbReference type="EMBL" id="CM037152">
    <property type="protein sequence ID" value="KAH7835796.1"/>
    <property type="molecule type" value="Genomic_DNA"/>
</dbReference>
<keyword evidence="2" id="KW-1185">Reference proteome</keyword>
<organism evidence="1 2">
    <name type="scientific">Vaccinium darrowii</name>
    <dbReference type="NCBI Taxonomy" id="229202"/>
    <lineage>
        <taxon>Eukaryota</taxon>
        <taxon>Viridiplantae</taxon>
        <taxon>Streptophyta</taxon>
        <taxon>Embryophyta</taxon>
        <taxon>Tracheophyta</taxon>
        <taxon>Spermatophyta</taxon>
        <taxon>Magnoliopsida</taxon>
        <taxon>eudicotyledons</taxon>
        <taxon>Gunneridae</taxon>
        <taxon>Pentapetalae</taxon>
        <taxon>asterids</taxon>
        <taxon>Ericales</taxon>
        <taxon>Ericaceae</taxon>
        <taxon>Vaccinioideae</taxon>
        <taxon>Vaccinieae</taxon>
        <taxon>Vaccinium</taxon>
    </lineage>
</organism>
<gene>
    <name evidence="1" type="ORF">Vadar_029915</name>
</gene>
<sequence>MFDLIGFITDFINLTLLAPFLLWLIIIAVSFLLIIKNSSPQKIFLVDFACYKPPESQTITKEGTVALAVECYGNILRKESVDFMRNTIQRSGLGEYTYLPEAFLKRRPNASMEDGRSESQLAIFGAVDKLLAKTRVEARDIGILVVNCGLFCVTPLSSIVVNRYKMKEDVMSYNLSGMGCTAGLLAINLAKHLLQVHHNCYSYVLVVSTESISQQCYTGNDPSKIIINCAFRVGGAAMLLSNRPSDQYSSKYQLLHTIHTHTANSNKSYGCITMEEDAEGHLGVTVNKDLLSAAVKATQSNIASLAPLILPVPEQVRYLLNYIARRLPVGADFEPYVPDFKRGIDHFLAHVGGKPVLDALQKKLGFMEGHMEASRMTLYRYGNTSSSSVWYALAYIEAKWRISRGDRVWQMGFGSGFKVCSVIWRAIRSVDPRDEVNANVWSDEIDKFPVDTNDLRHNSPFYFSPN</sequence>
<name>A0ACB7X553_9ERIC</name>